<feature type="compositionally biased region" description="Basic and acidic residues" evidence="6">
    <location>
        <begin position="694"/>
        <end position="707"/>
    </location>
</feature>
<evidence type="ECO:0000256" key="5">
    <source>
        <dbReference type="ARBA" id="ARBA00048718"/>
    </source>
</evidence>
<feature type="domain" description="DTW" evidence="7">
    <location>
        <begin position="46"/>
        <end position="511"/>
    </location>
</feature>
<reference evidence="8" key="1">
    <citation type="submission" date="2014-11" db="EMBL/GenBank/DDBJ databases">
        <authorList>
            <person name="Otto D Thomas"/>
            <person name="Naeem Raeece"/>
        </authorList>
    </citation>
    <scope>NUCLEOTIDE SEQUENCE</scope>
</reference>
<feature type="region of interest" description="Disordered" evidence="6">
    <location>
        <begin position="651"/>
        <end position="743"/>
    </location>
</feature>
<dbReference type="EC" id="2.5.1.25" evidence="1"/>
<organism evidence="8">
    <name type="scientific">Chromera velia CCMP2878</name>
    <dbReference type="NCBI Taxonomy" id="1169474"/>
    <lineage>
        <taxon>Eukaryota</taxon>
        <taxon>Sar</taxon>
        <taxon>Alveolata</taxon>
        <taxon>Colpodellida</taxon>
        <taxon>Chromeraceae</taxon>
        <taxon>Chromera</taxon>
    </lineage>
</organism>
<feature type="region of interest" description="Disordered" evidence="6">
    <location>
        <begin position="159"/>
        <end position="216"/>
    </location>
</feature>
<evidence type="ECO:0000259" key="7">
    <source>
        <dbReference type="SMART" id="SM01144"/>
    </source>
</evidence>
<sequence length="770" mass="83401">MGRHQWKEQFRVSAEDYRSGLPEDEKERQEYIARVRLYPSLERLKNGLLCPNCLLSLSPSLCVCAQVKHLRENMLKLLERREVHETPRLVPCPPIRIHLDIVMHHAEVFRGSNSGKLLRMLLPGSTEDSERPGESAAEQEAQGGKELFLYSSSHCPLSLKGSEEQSLRHPVVERGGEASESQSRTESEVQQEDGQGAPTDGRKEGEGKKDSSRQSLRPVLCSTTYVVPVDDDALSEKVRACGGTAAVLFPSDSSVSVSEWLHGAGETKKEWGGGGVEGIEGQERKTETEKETEEENEKEKKSRVLNATKKATVTAQFFDNECGVSESLPDEKLTENSEQISVGPHHKVTKMSIPSFEKGGNTPSSSSSSSLSSCSGTADEFVLFLLDGTWNQARHMRHRHAALRGLPSVSLSLCSTGSGEGIEERHERDGVSNLESDLVEGGGGGNKGKKNGSPSDRLVSEFLLRRQSARGRISTVEAGWLSLEEMASAISPTLGSAADSLAVPLQANYAPDCRPPCPSPSIPDGVPVGSNCDCGNVKEGSGGSPSSSSFSSPDTVPPLHSAHLISQSACSATVDGEASRVCVSVEEPLGEIGGWRGEVEGRCDDFGGSKSLHKTVVRAYATLSEILLQASQVLQEGLRLLQDRMLGNHQFEVSRPSRKPPSDHEEVPSSSSSSCLRGGQRAEFAGDSRAASARPEEGGSRENETKTGKGINGHPRKTTKLARSTKAETKTNDDSTSQQPQFVIVPLRNIREQRNKDRLKEVEFTARFTD</sequence>
<proteinExistence type="predicted"/>
<evidence type="ECO:0000313" key="8">
    <source>
        <dbReference type="EMBL" id="CEM46399.1"/>
    </source>
</evidence>
<comment type="catalytic activity">
    <reaction evidence="5">
        <text>a uridine in tRNA + S-adenosyl-L-methionine = a 3-[(3S)-3-amino-3-carboxypropyl]uridine in tRNA + S-methyl-5'-thioadenosine + H(+)</text>
        <dbReference type="Rhea" id="RHEA:62432"/>
        <dbReference type="Rhea" id="RHEA-COMP:13339"/>
        <dbReference type="Rhea" id="RHEA-COMP:16092"/>
        <dbReference type="ChEBI" id="CHEBI:15378"/>
        <dbReference type="ChEBI" id="CHEBI:17509"/>
        <dbReference type="ChEBI" id="CHEBI:59789"/>
        <dbReference type="ChEBI" id="CHEBI:65315"/>
        <dbReference type="ChEBI" id="CHEBI:82930"/>
        <dbReference type="EC" id="2.5.1.25"/>
    </reaction>
</comment>
<accession>A0A0G4HQA3</accession>
<dbReference type="InterPro" id="IPR005636">
    <property type="entry name" value="DTW"/>
</dbReference>
<feature type="region of interest" description="Disordered" evidence="6">
    <location>
        <begin position="266"/>
        <end position="304"/>
    </location>
</feature>
<dbReference type="Pfam" id="PF03942">
    <property type="entry name" value="DTW"/>
    <property type="match status" value="1"/>
</dbReference>
<feature type="compositionally biased region" description="Basic and acidic residues" evidence="6">
    <location>
        <begin position="161"/>
        <end position="187"/>
    </location>
</feature>
<evidence type="ECO:0000256" key="6">
    <source>
        <dbReference type="SAM" id="MobiDB-lite"/>
    </source>
</evidence>
<protein>
    <recommendedName>
        <fullName evidence="1">tRNA-uridine aminocarboxypropyltransferase</fullName>
        <ecNumber evidence="1">2.5.1.25</ecNumber>
    </recommendedName>
</protein>
<evidence type="ECO:0000256" key="3">
    <source>
        <dbReference type="ARBA" id="ARBA00022691"/>
    </source>
</evidence>
<evidence type="ECO:0000256" key="1">
    <source>
        <dbReference type="ARBA" id="ARBA00012386"/>
    </source>
</evidence>
<evidence type="ECO:0000256" key="4">
    <source>
        <dbReference type="ARBA" id="ARBA00022694"/>
    </source>
</evidence>
<feature type="region of interest" description="Disordered" evidence="6">
    <location>
        <begin position="416"/>
        <end position="456"/>
    </location>
</feature>
<keyword evidence="2" id="KW-0808">Transferase</keyword>
<dbReference type="AlphaFoldDB" id="A0A0G4HQA3"/>
<keyword evidence="4" id="KW-0819">tRNA processing</keyword>
<dbReference type="VEuPathDB" id="CryptoDB:Cvel_7886"/>
<dbReference type="GO" id="GO:0016432">
    <property type="term" value="F:tRNA-uridine aminocarboxypropyltransferase activity"/>
    <property type="evidence" value="ECO:0007669"/>
    <property type="project" value="UniProtKB-EC"/>
</dbReference>
<dbReference type="GO" id="GO:0008033">
    <property type="term" value="P:tRNA processing"/>
    <property type="evidence" value="ECO:0007669"/>
    <property type="project" value="UniProtKB-KW"/>
</dbReference>
<evidence type="ECO:0000256" key="2">
    <source>
        <dbReference type="ARBA" id="ARBA00022679"/>
    </source>
</evidence>
<feature type="compositionally biased region" description="Basic and acidic residues" evidence="6">
    <location>
        <begin position="200"/>
        <end position="212"/>
    </location>
</feature>
<keyword evidence="3" id="KW-0949">S-adenosyl-L-methionine</keyword>
<dbReference type="SMART" id="SM01144">
    <property type="entry name" value="DTW"/>
    <property type="match status" value="1"/>
</dbReference>
<feature type="region of interest" description="Disordered" evidence="6">
    <location>
        <begin position="329"/>
        <end position="372"/>
    </location>
</feature>
<gene>
    <name evidence="8" type="ORF">Cvel_7886</name>
</gene>
<name>A0A0G4HQA3_9ALVE</name>
<dbReference type="EMBL" id="CDMZ01003443">
    <property type="protein sequence ID" value="CEM46399.1"/>
    <property type="molecule type" value="Genomic_DNA"/>
</dbReference>